<evidence type="ECO:0000313" key="6">
    <source>
        <dbReference type="EMBL" id="CUH99523.1"/>
    </source>
</evidence>
<dbReference type="Proteomes" id="UP000051326">
    <property type="component" value="Unassembled WGS sequence"/>
</dbReference>
<evidence type="ECO:0000259" key="5">
    <source>
        <dbReference type="PROSITE" id="PS50931"/>
    </source>
</evidence>
<dbReference type="GO" id="GO:0043565">
    <property type="term" value="F:sequence-specific DNA binding"/>
    <property type="evidence" value="ECO:0007669"/>
    <property type="project" value="TreeGrafter"/>
</dbReference>
<protein>
    <submittedName>
        <fullName evidence="6">Hca operon transcriptional activator</fullName>
    </submittedName>
</protein>
<reference evidence="6 7" key="1">
    <citation type="submission" date="2015-09" db="EMBL/GenBank/DDBJ databases">
        <authorList>
            <consortium name="Swine Surveillance"/>
        </authorList>
    </citation>
    <scope>NUCLEOTIDE SEQUENCE [LARGE SCALE GENOMIC DNA]</scope>
    <source>
        <strain evidence="6 7">CECT 8399</strain>
    </source>
</reference>
<dbReference type="Pfam" id="PF00126">
    <property type="entry name" value="HTH_1"/>
    <property type="match status" value="1"/>
</dbReference>
<evidence type="ECO:0000256" key="4">
    <source>
        <dbReference type="ARBA" id="ARBA00023163"/>
    </source>
</evidence>
<keyword evidence="2" id="KW-0805">Transcription regulation</keyword>
<keyword evidence="4" id="KW-0804">Transcription</keyword>
<evidence type="ECO:0000256" key="3">
    <source>
        <dbReference type="ARBA" id="ARBA00023125"/>
    </source>
</evidence>
<accession>A0A0P1H997</accession>
<dbReference type="InterPro" id="IPR036388">
    <property type="entry name" value="WH-like_DNA-bd_sf"/>
</dbReference>
<dbReference type="Pfam" id="PF03466">
    <property type="entry name" value="LysR_substrate"/>
    <property type="match status" value="1"/>
</dbReference>
<sequence length="310" mass="34333">MNFSIRQIFTFREVMRSGSISQAARTVGRTQPAVSTMISTLEGELGFSLFVREQGKLIPTPEARFFLEECEAVLERIERIERTVSKIRSHEAGKLRVACHPAAAGLFMPRILTDFLQGKDDLEVSLIMRSSDVIEDLIASQQFDIGFAETPEPRPSIKQTDFDLESVCIVPESDPLAAAEQITPQDLDGAPMAVLFEKHPMTVRTEAAFQRSGCRFRKRLELRTWAPGLQFVAAGMCYMICDMITAYGCLQQRQTTAGLAIRRFTPRISSSVSILTPGYATPSLTSEAFTARLCAAIGHMQAEIEASLSL</sequence>
<dbReference type="PANTHER" id="PTHR30427:SF1">
    <property type="entry name" value="TRANSCRIPTIONAL ACTIVATOR PROTEIN LYSR"/>
    <property type="match status" value="1"/>
</dbReference>
<dbReference type="SUPFAM" id="SSF46785">
    <property type="entry name" value="Winged helix' DNA-binding domain"/>
    <property type="match status" value="1"/>
</dbReference>
<dbReference type="GO" id="GO:0010628">
    <property type="term" value="P:positive regulation of gene expression"/>
    <property type="evidence" value="ECO:0007669"/>
    <property type="project" value="TreeGrafter"/>
</dbReference>
<dbReference type="EMBL" id="CYSR01000020">
    <property type="protein sequence ID" value="CUH99523.1"/>
    <property type="molecule type" value="Genomic_DNA"/>
</dbReference>
<dbReference type="PROSITE" id="PS50931">
    <property type="entry name" value="HTH_LYSR"/>
    <property type="match status" value="1"/>
</dbReference>
<evidence type="ECO:0000313" key="7">
    <source>
        <dbReference type="Proteomes" id="UP000051326"/>
    </source>
</evidence>
<name>A0A0P1H997_9RHOB</name>
<feature type="domain" description="HTH lysR-type" evidence="5">
    <location>
        <begin position="1"/>
        <end position="60"/>
    </location>
</feature>
<dbReference type="InterPro" id="IPR000847">
    <property type="entry name" value="LysR_HTH_N"/>
</dbReference>
<evidence type="ECO:0000256" key="1">
    <source>
        <dbReference type="ARBA" id="ARBA00009437"/>
    </source>
</evidence>
<gene>
    <name evidence="6" type="primary">hcaR_2</name>
    <name evidence="6" type="ORF">PHA8399_01645</name>
</gene>
<dbReference type="SUPFAM" id="SSF53850">
    <property type="entry name" value="Periplasmic binding protein-like II"/>
    <property type="match status" value="1"/>
</dbReference>
<dbReference type="Gene3D" id="1.10.10.10">
    <property type="entry name" value="Winged helix-like DNA-binding domain superfamily/Winged helix DNA-binding domain"/>
    <property type="match status" value="1"/>
</dbReference>
<evidence type="ECO:0000256" key="2">
    <source>
        <dbReference type="ARBA" id="ARBA00023015"/>
    </source>
</evidence>
<comment type="similarity">
    <text evidence="1">Belongs to the LysR transcriptional regulatory family.</text>
</comment>
<dbReference type="InterPro" id="IPR036390">
    <property type="entry name" value="WH_DNA-bd_sf"/>
</dbReference>
<dbReference type="PRINTS" id="PR00039">
    <property type="entry name" value="HTHLYSR"/>
</dbReference>
<keyword evidence="3" id="KW-0238">DNA-binding</keyword>
<dbReference type="Gene3D" id="3.40.190.290">
    <property type="match status" value="1"/>
</dbReference>
<dbReference type="AlphaFoldDB" id="A0A0P1H997"/>
<proteinExistence type="inferred from homology"/>
<dbReference type="RefSeq" id="WP_058285666.1">
    <property type="nucleotide sequence ID" value="NZ_CYSR01000020.1"/>
</dbReference>
<dbReference type="InterPro" id="IPR005119">
    <property type="entry name" value="LysR_subst-bd"/>
</dbReference>
<dbReference type="STRING" id="1396826.PHA8399_01645"/>
<dbReference type="GO" id="GO:0003700">
    <property type="term" value="F:DNA-binding transcription factor activity"/>
    <property type="evidence" value="ECO:0007669"/>
    <property type="project" value="InterPro"/>
</dbReference>
<organism evidence="6 7">
    <name type="scientific">Leisingera aquaemixtae</name>
    <dbReference type="NCBI Taxonomy" id="1396826"/>
    <lineage>
        <taxon>Bacteria</taxon>
        <taxon>Pseudomonadati</taxon>
        <taxon>Pseudomonadota</taxon>
        <taxon>Alphaproteobacteria</taxon>
        <taxon>Rhodobacterales</taxon>
        <taxon>Roseobacteraceae</taxon>
        <taxon>Leisingera</taxon>
    </lineage>
</organism>
<dbReference type="PANTHER" id="PTHR30427">
    <property type="entry name" value="TRANSCRIPTIONAL ACTIVATOR PROTEIN LYSR"/>
    <property type="match status" value="1"/>
</dbReference>